<keyword evidence="6" id="KW-0539">Nucleus</keyword>
<dbReference type="GO" id="GO:0009410">
    <property type="term" value="P:response to xenobiotic stimulus"/>
    <property type="evidence" value="ECO:0007669"/>
    <property type="project" value="TreeGrafter"/>
</dbReference>
<dbReference type="OrthoDB" id="9986881at2759"/>
<dbReference type="InterPro" id="IPR036864">
    <property type="entry name" value="Zn2-C6_fun-type_DNA-bd_sf"/>
</dbReference>
<dbReference type="PANTHER" id="PTHR31779">
    <property type="entry name" value="2-NITROPROPANE DIOXYGENASE FAMILY, PUTATIVE (AFU_ORTHOLOGUE AFUA_2G17430)-RELATED"/>
    <property type="match status" value="1"/>
</dbReference>
<dbReference type="Pfam" id="PF04082">
    <property type="entry name" value="Fungal_trans"/>
    <property type="match status" value="1"/>
</dbReference>
<dbReference type="InterPro" id="IPR052478">
    <property type="entry name" value="Metabolite_Synth_Reg"/>
</dbReference>
<dbReference type="Pfam" id="PF00172">
    <property type="entry name" value="Zn_clus"/>
    <property type="match status" value="1"/>
</dbReference>
<keyword evidence="1" id="KW-0479">Metal-binding</keyword>
<dbReference type="PROSITE" id="PS00463">
    <property type="entry name" value="ZN2_CY6_FUNGAL_1"/>
    <property type="match status" value="1"/>
</dbReference>
<reference evidence="9" key="1">
    <citation type="journal article" date="2020" name="Stud. Mycol.">
        <title>101 Dothideomycetes genomes: a test case for predicting lifestyles and emergence of pathogens.</title>
        <authorList>
            <person name="Haridas S."/>
            <person name="Albert R."/>
            <person name="Binder M."/>
            <person name="Bloem J."/>
            <person name="Labutti K."/>
            <person name="Salamov A."/>
            <person name="Andreopoulos B."/>
            <person name="Baker S."/>
            <person name="Barry K."/>
            <person name="Bills G."/>
            <person name="Bluhm B."/>
            <person name="Cannon C."/>
            <person name="Castanera R."/>
            <person name="Culley D."/>
            <person name="Daum C."/>
            <person name="Ezra D."/>
            <person name="Gonzalez J."/>
            <person name="Henrissat B."/>
            <person name="Kuo A."/>
            <person name="Liang C."/>
            <person name="Lipzen A."/>
            <person name="Lutzoni F."/>
            <person name="Magnuson J."/>
            <person name="Mondo S."/>
            <person name="Nolan M."/>
            <person name="Ohm R."/>
            <person name="Pangilinan J."/>
            <person name="Park H.-J."/>
            <person name="Ramirez L."/>
            <person name="Alfaro M."/>
            <person name="Sun H."/>
            <person name="Tritt A."/>
            <person name="Yoshinaga Y."/>
            <person name="Zwiers L.-H."/>
            <person name="Turgeon B."/>
            <person name="Goodwin S."/>
            <person name="Spatafora J."/>
            <person name="Crous P."/>
            <person name="Grigoriev I."/>
        </authorList>
    </citation>
    <scope>NUCLEOTIDE SEQUENCE</scope>
    <source>
        <strain evidence="9">ATCC 36951</strain>
    </source>
</reference>
<dbReference type="CDD" id="cd12148">
    <property type="entry name" value="fungal_TF_MHR"/>
    <property type="match status" value="1"/>
</dbReference>
<dbReference type="PANTHER" id="PTHR31779:SF5">
    <property type="entry name" value="ZN(II)2CYS6 TRANSCRIPTION FACTOR (EUROFUNG)"/>
    <property type="match status" value="1"/>
</dbReference>
<accession>A0A6A6CQV1</accession>
<dbReference type="Gene3D" id="4.10.240.10">
    <property type="entry name" value="Zn(2)-C6 fungal-type DNA-binding domain"/>
    <property type="match status" value="1"/>
</dbReference>
<dbReference type="SMART" id="SM00906">
    <property type="entry name" value="Fungal_trans"/>
    <property type="match status" value="1"/>
</dbReference>
<dbReference type="CDD" id="cd00067">
    <property type="entry name" value="GAL4"/>
    <property type="match status" value="1"/>
</dbReference>
<dbReference type="EMBL" id="ML993588">
    <property type="protein sequence ID" value="KAF2169451.1"/>
    <property type="molecule type" value="Genomic_DNA"/>
</dbReference>
<evidence type="ECO:0000313" key="9">
    <source>
        <dbReference type="EMBL" id="KAF2169451.1"/>
    </source>
</evidence>
<feature type="region of interest" description="Disordered" evidence="7">
    <location>
        <begin position="67"/>
        <end position="130"/>
    </location>
</feature>
<feature type="compositionally biased region" description="Low complexity" evidence="7">
    <location>
        <begin position="12"/>
        <end position="25"/>
    </location>
</feature>
<dbReference type="AlphaFoldDB" id="A0A6A6CQV1"/>
<evidence type="ECO:0000259" key="8">
    <source>
        <dbReference type="PROSITE" id="PS50048"/>
    </source>
</evidence>
<feature type="region of interest" description="Disordered" evidence="7">
    <location>
        <begin position="548"/>
        <end position="573"/>
    </location>
</feature>
<name>A0A6A6CQV1_ZASCE</name>
<dbReference type="SMART" id="SM00066">
    <property type="entry name" value="GAL4"/>
    <property type="match status" value="1"/>
</dbReference>
<dbReference type="GO" id="GO:0000981">
    <property type="term" value="F:DNA-binding transcription factor activity, RNA polymerase II-specific"/>
    <property type="evidence" value="ECO:0007669"/>
    <property type="project" value="InterPro"/>
</dbReference>
<feature type="compositionally biased region" description="Polar residues" evidence="7">
    <location>
        <begin position="554"/>
        <end position="564"/>
    </location>
</feature>
<evidence type="ECO:0000256" key="1">
    <source>
        <dbReference type="ARBA" id="ARBA00022723"/>
    </source>
</evidence>
<feature type="compositionally biased region" description="Polar residues" evidence="7">
    <location>
        <begin position="113"/>
        <end position="130"/>
    </location>
</feature>
<dbReference type="Proteomes" id="UP000799537">
    <property type="component" value="Unassembled WGS sequence"/>
</dbReference>
<evidence type="ECO:0000313" key="10">
    <source>
        <dbReference type="Proteomes" id="UP000799537"/>
    </source>
</evidence>
<dbReference type="InterPro" id="IPR001138">
    <property type="entry name" value="Zn2Cys6_DnaBD"/>
</dbReference>
<dbReference type="GO" id="GO:0006351">
    <property type="term" value="P:DNA-templated transcription"/>
    <property type="evidence" value="ECO:0007669"/>
    <property type="project" value="InterPro"/>
</dbReference>
<evidence type="ECO:0000256" key="4">
    <source>
        <dbReference type="ARBA" id="ARBA00023125"/>
    </source>
</evidence>
<evidence type="ECO:0000256" key="7">
    <source>
        <dbReference type="SAM" id="MobiDB-lite"/>
    </source>
</evidence>
<evidence type="ECO:0000256" key="5">
    <source>
        <dbReference type="ARBA" id="ARBA00023163"/>
    </source>
</evidence>
<organism evidence="9 10">
    <name type="scientific">Zasmidium cellare ATCC 36951</name>
    <dbReference type="NCBI Taxonomy" id="1080233"/>
    <lineage>
        <taxon>Eukaryota</taxon>
        <taxon>Fungi</taxon>
        <taxon>Dikarya</taxon>
        <taxon>Ascomycota</taxon>
        <taxon>Pezizomycotina</taxon>
        <taxon>Dothideomycetes</taxon>
        <taxon>Dothideomycetidae</taxon>
        <taxon>Mycosphaerellales</taxon>
        <taxon>Mycosphaerellaceae</taxon>
        <taxon>Zasmidium</taxon>
    </lineage>
</organism>
<dbReference type="GO" id="GO:0008270">
    <property type="term" value="F:zinc ion binding"/>
    <property type="evidence" value="ECO:0007669"/>
    <property type="project" value="InterPro"/>
</dbReference>
<feature type="domain" description="Zn(2)-C6 fungal-type" evidence="8">
    <location>
        <begin position="39"/>
        <end position="68"/>
    </location>
</feature>
<dbReference type="SUPFAM" id="SSF57701">
    <property type="entry name" value="Zn2/Cys6 DNA-binding domain"/>
    <property type="match status" value="1"/>
</dbReference>
<protein>
    <recommendedName>
        <fullName evidence="8">Zn(2)-C6 fungal-type domain-containing protein</fullName>
    </recommendedName>
</protein>
<keyword evidence="2" id="KW-0862">Zinc</keyword>
<dbReference type="PROSITE" id="PS50048">
    <property type="entry name" value="ZN2_CY6_FUNGAL_2"/>
    <property type="match status" value="1"/>
</dbReference>
<evidence type="ECO:0000256" key="6">
    <source>
        <dbReference type="ARBA" id="ARBA00023242"/>
    </source>
</evidence>
<dbReference type="GO" id="GO:0003677">
    <property type="term" value="F:DNA binding"/>
    <property type="evidence" value="ECO:0007669"/>
    <property type="project" value="UniProtKB-KW"/>
</dbReference>
<keyword evidence="10" id="KW-1185">Reference proteome</keyword>
<dbReference type="GeneID" id="54569645"/>
<evidence type="ECO:0000256" key="2">
    <source>
        <dbReference type="ARBA" id="ARBA00022833"/>
    </source>
</evidence>
<dbReference type="RefSeq" id="XP_033670340.1">
    <property type="nucleotide sequence ID" value="XM_033816373.1"/>
</dbReference>
<keyword evidence="3" id="KW-0805">Transcription regulation</keyword>
<keyword evidence="5" id="KW-0804">Transcription</keyword>
<proteinExistence type="predicted"/>
<sequence>MKTSAPPVRIEPATTPPASASAPTAVTLDRLGRQRVQRACRACKWRKRKCNGEQPCRACLRGEYECSYSTPERQPKPRGRPRTFSQSQTQTQSKPAGSTSHATESAIAGAQAQPGSLTEASPATLPSTRDSNVVANSGTVFARILGLQLGAEPAALHVQALGWNLDLRPQPRQSEKSIVWITSPDDWQTLFDSFVHHVHPLYGFLDLDAVTKTADRRWRDPGANNVYDHVLCGIAALGSVFNGHAGAYPQEEHLVDCAREMCEHATSRAKPDVSDVEAWLLRTLYLRCCKSPHAAWMASCTAVHMAEGVGLHQEAGNVSIVYDRTSNLDLDIDRQRRLFWLATLLNTWISNEYGRSAVSLENVTCQMPAMVVDDPTTDLLNLFTISESLGPAKEASAETIKHCLVGLDEQRFKNDALVLSQCNLAFAFYRRLRAKSHDVKPNVVDTLLRLGCLGLDACSRLIEDKLPWWHTANVPFQFSCILLAMDSHQSYTHLSQSIAVLNRAVEQFGTRMPRQALETVHFLVQLCQSRKQQDLALLAQCADSPPTTMPPYQPFQTPSNSYPSDLTEAFGEN</sequence>
<keyword evidence="4" id="KW-0238">DNA-binding</keyword>
<feature type="region of interest" description="Disordered" evidence="7">
    <location>
        <begin position="1"/>
        <end position="33"/>
    </location>
</feature>
<gene>
    <name evidence="9" type="ORF">M409DRAFT_65109</name>
</gene>
<feature type="compositionally biased region" description="Polar residues" evidence="7">
    <location>
        <begin position="94"/>
        <end position="103"/>
    </location>
</feature>
<evidence type="ECO:0000256" key="3">
    <source>
        <dbReference type="ARBA" id="ARBA00023015"/>
    </source>
</evidence>
<dbReference type="InterPro" id="IPR007219">
    <property type="entry name" value="XnlR_reg_dom"/>
</dbReference>
<feature type="compositionally biased region" description="Low complexity" evidence="7">
    <location>
        <begin position="83"/>
        <end position="93"/>
    </location>
</feature>